<gene>
    <name evidence="5" type="ORF">HaLaN_04587</name>
</gene>
<comment type="caution">
    <text evidence="5">The sequence shown here is derived from an EMBL/GenBank/DDBJ whole genome shotgun (WGS) entry which is preliminary data.</text>
</comment>
<dbReference type="PANTHER" id="PTHR43804:SF7">
    <property type="entry name" value="LD18447P"/>
    <property type="match status" value="1"/>
</dbReference>
<evidence type="ECO:0000256" key="1">
    <source>
        <dbReference type="ARBA" id="ARBA00010835"/>
    </source>
</evidence>
<evidence type="ECO:0000256" key="3">
    <source>
        <dbReference type="ARBA" id="ARBA00022917"/>
    </source>
</evidence>
<dbReference type="InterPro" id="IPR005139">
    <property type="entry name" value="PCRF"/>
</dbReference>
<dbReference type="InterPro" id="IPR000352">
    <property type="entry name" value="Pep_chain_release_fac_I"/>
</dbReference>
<evidence type="ECO:0000313" key="5">
    <source>
        <dbReference type="EMBL" id="GFH09446.1"/>
    </source>
</evidence>
<organism evidence="5 6">
    <name type="scientific">Haematococcus lacustris</name>
    <name type="common">Green alga</name>
    <name type="synonym">Haematococcus pluvialis</name>
    <dbReference type="NCBI Taxonomy" id="44745"/>
    <lineage>
        <taxon>Eukaryota</taxon>
        <taxon>Viridiplantae</taxon>
        <taxon>Chlorophyta</taxon>
        <taxon>core chlorophytes</taxon>
        <taxon>Chlorophyceae</taxon>
        <taxon>CS clade</taxon>
        <taxon>Chlamydomonadales</taxon>
        <taxon>Haematococcaceae</taxon>
        <taxon>Haematococcus</taxon>
    </lineage>
</organism>
<dbReference type="Gene3D" id="3.30.70.1660">
    <property type="match status" value="1"/>
</dbReference>
<evidence type="ECO:0000256" key="2">
    <source>
        <dbReference type="ARBA" id="ARBA00022481"/>
    </source>
</evidence>
<protein>
    <submittedName>
        <fullName evidence="5">Peptide chain release factor 1</fullName>
    </submittedName>
</protein>
<dbReference type="Pfam" id="PF03462">
    <property type="entry name" value="PCRF"/>
    <property type="match status" value="1"/>
</dbReference>
<dbReference type="InterPro" id="IPR045853">
    <property type="entry name" value="Pep_chain_release_fac_I_sf"/>
</dbReference>
<dbReference type="GO" id="GO:0005737">
    <property type="term" value="C:cytoplasm"/>
    <property type="evidence" value="ECO:0007669"/>
    <property type="project" value="UniProtKB-ARBA"/>
</dbReference>
<proteinExistence type="inferred from homology"/>
<comment type="similarity">
    <text evidence="1">Belongs to the prokaryotic/mitochondrial release factor family.</text>
</comment>
<evidence type="ECO:0000313" key="6">
    <source>
        <dbReference type="Proteomes" id="UP000485058"/>
    </source>
</evidence>
<keyword evidence="3" id="KW-0648">Protein biosynthesis</keyword>
<accession>A0A699YR97</accession>
<dbReference type="PANTHER" id="PTHR43804">
    <property type="entry name" value="LD18447P"/>
    <property type="match status" value="1"/>
</dbReference>
<dbReference type="FunFam" id="3.30.160.20:FF:000004">
    <property type="entry name" value="Peptide chain release factor 1"/>
    <property type="match status" value="1"/>
</dbReference>
<dbReference type="SUPFAM" id="SSF75620">
    <property type="entry name" value="Release factor"/>
    <property type="match status" value="1"/>
</dbReference>
<dbReference type="Gene3D" id="3.30.160.20">
    <property type="match status" value="1"/>
</dbReference>
<dbReference type="EMBL" id="BLLF01000235">
    <property type="protein sequence ID" value="GFH09446.1"/>
    <property type="molecule type" value="Genomic_DNA"/>
</dbReference>
<dbReference type="GO" id="GO:0003747">
    <property type="term" value="F:translation release factor activity"/>
    <property type="evidence" value="ECO:0007669"/>
    <property type="project" value="InterPro"/>
</dbReference>
<dbReference type="Proteomes" id="UP000485058">
    <property type="component" value="Unassembled WGS sequence"/>
</dbReference>
<dbReference type="AlphaFoldDB" id="A0A699YR97"/>
<keyword evidence="6" id="KW-1185">Reference proteome</keyword>
<name>A0A699YR97_HAELA</name>
<sequence>MLWGGWCRWEAGVHRVQRVPATEAMGRLHTSTAAVTVLPQASEVEVVLREEELRIEAFRASGAGGQHVNTTSSAVRIVHLPTNTVVTCQDERSQIRNRAKALQVLRARLFAMEQRRAEAATTEQRRAQDRLTDHRVALTHHGLEAILSGHRTDTLDAIHDTLALAEQVQQLEDLVGSGTD</sequence>
<dbReference type="InterPro" id="IPR050057">
    <property type="entry name" value="Prokaryotic/Mito_RF"/>
</dbReference>
<keyword evidence="2" id="KW-0488">Methylation</keyword>
<reference evidence="5 6" key="1">
    <citation type="submission" date="2020-02" db="EMBL/GenBank/DDBJ databases">
        <title>Draft genome sequence of Haematococcus lacustris strain NIES-144.</title>
        <authorList>
            <person name="Morimoto D."/>
            <person name="Nakagawa S."/>
            <person name="Yoshida T."/>
            <person name="Sawayama S."/>
        </authorList>
    </citation>
    <scope>NUCLEOTIDE SEQUENCE [LARGE SCALE GENOMIC DNA]</scope>
    <source>
        <strain evidence="5 6">NIES-144</strain>
    </source>
</reference>
<dbReference type="PROSITE" id="PS00745">
    <property type="entry name" value="RF_PROK_I"/>
    <property type="match status" value="1"/>
</dbReference>
<feature type="domain" description="Prokaryotic-type class I peptide chain release factors" evidence="4">
    <location>
        <begin position="59"/>
        <end position="75"/>
    </location>
</feature>
<evidence type="ECO:0000259" key="4">
    <source>
        <dbReference type="PROSITE" id="PS00745"/>
    </source>
</evidence>
<dbReference type="Pfam" id="PF00472">
    <property type="entry name" value="RF-1"/>
    <property type="match status" value="1"/>
</dbReference>